<evidence type="ECO:0000256" key="1">
    <source>
        <dbReference type="SAM" id="MobiDB-lite"/>
    </source>
</evidence>
<organism evidence="2 3">
    <name type="scientific">Geranomyces variabilis</name>
    <dbReference type="NCBI Taxonomy" id="109894"/>
    <lineage>
        <taxon>Eukaryota</taxon>
        <taxon>Fungi</taxon>
        <taxon>Fungi incertae sedis</taxon>
        <taxon>Chytridiomycota</taxon>
        <taxon>Chytridiomycota incertae sedis</taxon>
        <taxon>Chytridiomycetes</taxon>
        <taxon>Spizellomycetales</taxon>
        <taxon>Powellomycetaceae</taxon>
        <taxon>Geranomyces</taxon>
    </lineage>
</organism>
<protein>
    <submittedName>
        <fullName evidence="2">Uncharacterized protein</fullName>
    </submittedName>
</protein>
<name>A0AAD5TT80_9FUNG</name>
<feature type="compositionally biased region" description="Basic and acidic residues" evidence="1">
    <location>
        <begin position="309"/>
        <end position="325"/>
    </location>
</feature>
<feature type="compositionally biased region" description="Polar residues" evidence="1">
    <location>
        <begin position="22"/>
        <end position="33"/>
    </location>
</feature>
<proteinExistence type="predicted"/>
<feature type="region of interest" description="Disordered" evidence="1">
    <location>
        <begin position="301"/>
        <end position="330"/>
    </location>
</feature>
<accession>A0AAD5TT80</accession>
<comment type="caution">
    <text evidence="2">The sequence shown here is derived from an EMBL/GenBank/DDBJ whole genome shotgun (WGS) entry which is preliminary data.</text>
</comment>
<feature type="region of interest" description="Disordered" evidence="1">
    <location>
        <begin position="133"/>
        <end position="159"/>
    </location>
</feature>
<evidence type="ECO:0000313" key="3">
    <source>
        <dbReference type="Proteomes" id="UP001212152"/>
    </source>
</evidence>
<feature type="region of interest" description="Disordered" evidence="1">
    <location>
        <begin position="1"/>
        <end position="119"/>
    </location>
</feature>
<dbReference type="Proteomes" id="UP001212152">
    <property type="component" value="Unassembled WGS sequence"/>
</dbReference>
<reference evidence="2" key="1">
    <citation type="submission" date="2020-05" db="EMBL/GenBank/DDBJ databases">
        <title>Phylogenomic resolution of chytrid fungi.</title>
        <authorList>
            <person name="Stajich J.E."/>
            <person name="Amses K."/>
            <person name="Simmons R."/>
            <person name="Seto K."/>
            <person name="Myers J."/>
            <person name="Bonds A."/>
            <person name="Quandt C.A."/>
            <person name="Barry K."/>
            <person name="Liu P."/>
            <person name="Grigoriev I."/>
            <person name="Longcore J.E."/>
            <person name="James T.Y."/>
        </authorList>
    </citation>
    <scope>NUCLEOTIDE SEQUENCE</scope>
    <source>
        <strain evidence="2">JEL0379</strain>
    </source>
</reference>
<feature type="compositionally biased region" description="Polar residues" evidence="1">
    <location>
        <begin position="92"/>
        <end position="118"/>
    </location>
</feature>
<evidence type="ECO:0000313" key="2">
    <source>
        <dbReference type="EMBL" id="KAJ3181784.1"/>
    </source>
</evidence>
<dbReference type="AlphaFoldDB" id="A0AAD5TT80"/>
<dbReference type="EMBL" id="JADGJQ010000011">
    <property type="protein sequence ID" value="KAJ3181784.1"/>
    <property type="molecule type" value="Genomic_DNA"/>
</dbReference>
<gene>
    <name evidence="2" type="ORF">HDU87_000802</name>
</gene>
<feature type="region of interest" description="Disordered" evidence="1">
    <location>
        <begin position="178"/>
        <end position="205"/>
    </location>
</feature>
<keyword evidence="3" id="KW-1185">Reference proteome</keyword>
<sequence>MTGPNSLYSSPPALPQHRTYVAGTTSNASSRPHNNIVAAICESSVAAAPDPSNDDEKVSNPTAQNDDNSDVMVPRPKEVLGDYFDDLPDMSEPNSLYNSEPSSPQHRTSVTHTSTDSTIPIHVDLATAACNTSTATAPDPLTRDVEPPNLTANDDSSAFVEPSEEVLGDYFDDLPDMSEPNPLYSSAPASPRHLASVTSASADASGRMQEVARAGAEESHPSQLDGPQDLCIEPGAGDMMHAHLACDVPAFSSSTLRNATLSEPFYTIPPPIPRPPQHHYTWYDASDNRWTPPVPSWAEIPKSRPRGRGRAERQAKARAAYHDTPGDGAARAAQEVAAAEAAVHQLRRDLKMLKNRRTKQLQLHSAAVCVPVESASRSSES</sequence>